<dbReference type="EMBL" id="BAABBW010000001">
    <property type="protein sequence ID" value="GAA4168409.1"/>
    <property type="molecule type" value="Genomic_DNA"/>
</dbReference>
<dbReference type="Proteomes" id="UP001501079">
    <property type="component" value="Unassembled WGS sequence"/>
</dbReference>
<name>A0ABP7ZR00_9MICO</name>
<feature type="compositionally biased region" description="Basic residues" evidence="1">
    <location>
        <begin position="62"/>
        <end position="75"/>
    </location>
</feature>
<evidence type="ECO:0000256" key="1">
    <source>
        <dbReference type="SAM" id="MobiDB-lite"/>
    </source>
</evidence>
<evidence type="ECO:0000313" key="3">
    <source>
        <dbReference type="Proteomes" id="UP001501079"/>
    </source>
</evidence>
<comment type="caution">
    <text evidence="2">The sequence shown here is derived from an EMBL/GenBank/DDBJ whole genome shotgun (WGS) entry which is preliminary data.</text>
</comment>
<organism evidence="2 3">
    <name type="scientific">Gryllotalpicola koreensis</name>
    <dbReference type="NCBI Taxonomy" id="993086"/>
    <lineage>
        <taxon>Bacteria</taxon>
        <taxon>Bacillati</taxon>
        <taxon>Actinomycetota</taxon>
        <taxon>Actinomycetes</taxon>
        <taxon>Micrococcales</taxon>
        <taxon>Microbacteriaceae</taxon>
        <taxon>Gryllotalpicola</taxon>
    </lineage>
</organism>
<sequence length="284" mass="29754">MAAQRLACYPRKVARPLRPYGAHLYPVVTPTRRRTASDSMTDYPSRRSLRQQPGAQKGRAAQGRRHAPHARSRRHMAAAGAATMLLVGSVMVAIPADAATVNSQPLYASELLAHTQSLTVESDVTGDAVESTSFDSKTVTTSSGAPALTVGGVTNADWAALVLQDAGLPITQNNVTVILQWMDSENSPKSWYLRNNPLNNGLGSGGGGGFGSYANLRIAASYVAQQLDRSLFAGIHDALAADSAPAVTEQAIIASPWASSHYGGGARFHAVNVPIVAAPASAWG</sequence>
<evidence type="ECO:0000313" key="2">
    <source>
        <dbReference type="EMBL" id="GAA4168409.1"/>
    </source>
</evidence>
<proteinExistence type="predicted"/>
<gene>
    <name evidence="2" type="ORF">GCM10022287_03380</name>
</gene>
<protein>
    <submittedName>
        <fullName evidence="2">Uncharacterized protein</fullName>
    </submittedName>
</protein>
<reference evidence="3" key="1">
    <citation type="journal article" date="2019" name="Int. J. Syst. Evol. Microbiol.">
        <title>The Global Catalogue of Microorganisms (GCM) 10K type strain sequencing project: providing services to taxonomists for standard genome sequencing and annotation.</title>
        <authorList>
            <consortium name="The Broad Institute Genomics Platform"/>
            <consortium name="The Broad Institute Genome Sequencing Center for Infectious Disease"/>
            <person name="Wu L."/>
            <person name="Ma J."/>
        </authorList>
    </citation>
    <scope>NUCLEOTIDE SEQUENCE [LARGE SCALE GENOMIC DNA]</scope>
    <source>
        <strain evidence="3">JCM 17591</strain>
    </source>
</reference>
<feature type="region of interest" description="Disordered" evidence="1">
    <location>
        <begin position="31"/>
        <end position="75"/>
    </location>
</feature>
<keyword evidence="3" id="KW-1185">Reference proteome</keyword>
<accession>A0ABP7ZR00</accession>